<evidence type="ECO:0000313" key="1">
    <source>
        <dbReference type="EMBL" id="CAA9576235.1"/>
    </source>
</evidence>
<proteinExistence type="predicted"/>
<gene>
    <name evidence="1" type="ORF">AVDCRST_MAG86-2216</name>
</gene>
<accession>A0A6J4VKJ1</accession>
<protein>
    <submittedName>
        <fullName evidence="1">Uncharacterized protein</fullName>
    </submittedName>
</protein>
<dbReference type="EMBL" id="CADCWP010000185">
    <property type="protein sequence ID" value="CAA9576235.1"/>
    <property type="molecule type" value="Genomic_DNA"/>
</dbReference>
<organism evidence="1">
    <name type="scientific">uncultured Truepera sp</name>
    <dbReference type="NCBI Taxonomy" id="543023"/>
    <lineage>
        <taxon>Bacteria</taxon>
        <taxon>Thermotogati</taxon>
        <taxon>Deinococcota</taxon>
        <taxon>Deinococci</taxon>
        <taxon>Trueperales</taxon>
        <taxon>Trueperaceae</taxon>
        <taxon>Truepera</taxon>
        <taxon>environmental samples</taxon>
    </lineage>
</organism>
<sequence>MATTGALASTRHKIASTSKVSLIIERSHYRRAKHYPEGYRVRDYQVESLENDNVRLTLERSHAANLVASLPAGAAKVER</sequence>
<name>A0A6J4VKJ1_9DEIN</name>
<reference evidence="1" key="1">
    <citation type="submission" date="2020-02" db="EMBL/GenBank/DDBJ databases">
        <authorList>
            <person name="Meier V. D."/>
        </authorList>
    </citation>
    <scope>NUCLEOTIDE SEQUENCE</scope>
    <source>
        <strain evidence="1">AVDCRST_MAG86</strain>
    </source>
</reference>
<dbReference type="AlphaFoldDB" id="A0A6J4VKJ1"/>